<reference evidence="3" key="1">
    <citation type="journal article" date="2012" name="MBio">
        <title>Comparative genome analysis of Trichophyton rubrum and related dermatophytes reveals candidate genes involved in infection.</title>
        <authorList>
            <person name="Martinez D.A."/>
            <person name="Oliver B.G."/>
            <person name="Graeser Y."/>
            <person name="Goldberg J.M."/>
            <person name="Li W."/>
            <person name="Martinez-Rossi N.M."/>
            <person name="Monod M."/>
            <person name="Shelest E."/>
            <person name="Barton R.C."/>
            <person name="Birch E."/>
            <person name="Brakhage A.A."/>
            <person name="Chen Z."/>
            <person name="Gurr S.J."/>
            <person name="Heiman D."/>
            <person name="Heitman J."/>
            <person name="Kosti I."/>
            <person name="Rossi A."/>
            <person name="Saif S."/>
            <person name="Samalova M."/>
            <person name="Saunders C.W."/>
            <person name="Shea T."/>
            <person name="Summerbell R.C."/>
            <person name="Xu J."/>
            <person name="Young S."/>
            <person name="Zeng Q."/>
            <person name="Birren B.W."/>
            <person name="Cuomo C.A."/>
            <person name="White T.C."/>
        </authorList>
    </citation>
    <scope>NUCLEOTIDE SEQUENCE [LARGE SCALE GENOMIC DNA]</scope>
    <source>
        <strain evidence="3">CBS 112818</strain>
    </source>
</reference>
<evidence type="ECO:0008006" key="4">
    <source>
        <dbReference type="Google" id="ProtNLM"/>
    </source>
</evidence>
<protein>
    <recommendedName>
        <fullName evidence="4">Secreted protein</fullName>
    </recommendedName>
</protein>
<gene>
    <name evidence="2" type="ORF">TESG_02994</name>
</gene>
<name>F2RW16_TRIT1</name>
<evidence type="ECO:0000313" key="3">
    <source>
        <dbReference type="Proteomes" id="UP000009172"/>
    </source>
</evidence>
<evidence type="ECO:0000256" key="1">
    <source>
        <dbReference type="SAM" id="SignalP"/>
    </source>
</evidence>
<evidence type="ECO:0000313" key="2">
    <source>
        <dbReference type="EMBL" id="EGD95515.1"/>
    </source>
</evidence>
<feature type="signal peptide" evidence="1">
    <location>
        <begin position="1"/>
        <end position="24"/>
    </location>
</feature>
<sequence>MDNGSFFWNAILAILSASPPCTCPGHIGQNSGEQTFPQQHIRSIRSIRSIRRMGCFRQAPSQVVNTEGNLRATFLAACVSSPCDWAPCLALMVRPVSCVLTPLPDTRSAGREPLSLFWGAREEFSWSFWIHGSVVPYAYPHSQLGEALKVLDHDRRDRGE</sequence>
<feature type="chain" id="PRO_5003285546" description="Secreted protein" evidence="1">
    <location>
        <begin position="25"/>
        <end position="160"/>
    </location>
</feature>
<keyword evidence="3" id="KW-1185">Reference proteome</keyword>
<dbReference type="EMBL" id="GG698488">
    <property type="protein sequence ID" value="EGD95515.1"/>
    <property type="molecule type" value="Genomic_DNA"/>
</dbReference>
<dbReference type="HOGENOM" id="CLU_1653410_0_0_1"/>
<proteinExistence type="predicted"/>
<dbReference type="AlphaFoldDB" id="F2RW16"/>
<dbReference type="Proteomes" id="UP000009172">
    <property type="component" value="Unassembled WGS sequence"/>
</dbReference>
<accession>F2RW16</accession>
<organism evidence="2 3">
    <name type="scientific">Trichophyton tonsurans (strain CBS 112818)</name>
    <name type="common">Scalp ringworm fungus</name>
    <dbReference type="NCBI Taxonomy" id="647933"/>
    <lineage>
        <taxon>Eukaryota</taxon>
        <taxon>Fungi</taxon>
        <taxon>Dikarya</taxon>
        <taxon>Ascomycota</taxon>
        <taxon>Pezizomycotina</taxon>
        <taxon>Eurotiomycetes</taxon>
        <taxon>Eurotiomycetidae</taxon>
        <taxon>Onygenales</taxon>
        <taxon>Arthrodermataceae</taxon>
        <taxon>Trichophyton</taxon>
    </lineage>
</organism>
<keyword evidence="1" id="KW-0732">Signal</keyword>